<keyword evidence="18" id="KW-1185">Reference proteome</keyword>
<accession>A0A0B1TBR8</accession>
<dbReference type="SMART" id="SM00235">
    <property type="entry name" value="ZnMc"/>
    <property type="match status" value="1"/>
</dbReference>
<evidence type="ECO:0000256" key="5">
    <source>
        <dbReference type="ARBA" id="ARBA00022723"/>
    </source>
</evidence>
<keyword evidence="4 13" id="KW-0645">Protease</keyword>
<keyword evidence="8 13" id="KW-0862">Zinc</keyword>
<evidence type="ECO:0000259" key="15">
    <source>
        <dbReference type="PROSITE" id="PS01180"/>
    </source>
</evidence>
<comment type="subcellular location">
    <subcellularLocation>
        <location evidence="1">Secreted</location>
    </subcellularLocation>
</comment>
<feature type="binding site" evidence="13">
    <location>
        <position position="192"/>
    </location>
    <ligand>
        <name>Zn(2+)</name>
        <dbReference type="ChEBI" id="CHEBI:29105"/>
        <note>catalytic</note>
    </ligand>
</feature>
<evidence type="ECO:0000256" key="4">
    <source>
        <dbReference type="ARBA" id="ARBA00022670"/>
    </source>
</evidence>
<evidence type="ECO:0000259" key="16">
    <source>
        <dbReference type="PROSITE" id="PS51864"/>
    </source>
</evidence>
<keyword evidence="10" id="KW-1015">Disulfide bond</keyword>
<keyword evidence="3" id="KW-0245">EGF-like domain</keyword>
<evidence type="ECO:0000256" key="9">
    <source>
        <dbReference type="ARBA" id="ARBA00023049"/>
    </source>
</evidence>
<keyword evidence="11" id="KW-0325">Glycoprotein</keyword>
<keyword evidence="5 13" id="KW-0479">Metal-binding</keyword>
<evidence type="ECO:0000256" key="8">
    <source>
        <dbReference type="ARBA" id="ARBA00022833"/>
    </source>
</evidence>
<dbReference type="PROSITE" id="PS51864">
    <property type="entry name" value="ASTACIN"/>
    <property type="match status" value="1"/>
</dbReference>
<dbReference type="EMBL" id="KN550230">
    <property type="protein sequence ID" value="KHJ94699.1"/>
    <property type="molecule type" value="Genomic_DNA"/>
</dbReference>
<evidence type="ECO:0000256" key="3">
    <source>
        <dbReference type="ARBA" id="ARBA00022536"/>
    </source>
</evidence>
<dbReference type="InterPro" id="IPR006026">
    <property type="entry name" value="Peptidase_Metallo"/>
</dbReference>
<dbReference type="GO" id="GO:0006508">
    <property type="term" value="P:proteolysis"/>
    <property type="evidence" value="ECO:0007669"/>
    <property type="project" value="UniProtKB-KW"/>
</dbReference>
<dbReference type="GO" id="GO:0004222">
    <property type="term" value="F:metalloendopeptidase activity"/>
    <property type="evidence" value="ECO:0007669"/>
    <property type="project" value="UniProtKB-UniRule"/>
</dbReference>
<evidence type="ECO:0000256" key="11">
    <source>
        <dbReference type="ARBA" id="ARBA00023180"/>
    </source>
</evidence>
<dbReference type="MEROPS" id="M12.310"/>
<dbReference type="PROSITE" id="PS01180">
    <property type="entry name" value="CUB"/>
    <property type="match status" value="1"/>
</dbReference>
<keyword evidence="6" id="KW-0732">Signal</keyword>
<dbReference type="AlphaFoldDB" id="A0A0B1TBR8"/>
<proteinExistence type="predicted"/>
<dbReference type="InterPro" id="IPR017050">
    <property type="entry name" value="Metallopeptidase_nem"/>
</dbReference>
<comment type="cofactor">
    <cofactor evidence="13 14">
        <name>Zn(2+)</name>
        <dbReference type="ChEBI" id="CHEBI:29105"/>
    </cofactor>
    <text evidence="13 14">Binds 1 zinc ion per subunit.</text>
</comment>
<evidence type="ECO:0000256" key="1">
    <source>
        <dbReference type="ARBA" id="ARBA00004613"/>
    </source>
</evidence>
<evidence type="ECO:0000256" key="12">
    <source>
        <dbReference type="PROSITE-ProRule" id="PRU00059"/>
    </source>
</evidence>
<keyword evidence="2" id="KW-0964">Secreted</keyword>
<feature type="non-terminal residue" evidence="17">
    <location>
        <position position="1"/>
    </location>
</feature>
<dbReference type="OrthoDB" id="291007at2759"/>
<dbReference type="EC" id="3.4.24.-" evidence="14"/>
<dbReference type="GO" id="GO:0008270">
    <property type="term" value="F:zinc ion binding"/>
    <property type="evidence" value="ECO:0007669"/>
    <property type="project" value="UniProtKB-UniRule"/>
</dbReference>
<dbReference type="InterPro" id="IPR024079">
    <property type="entry name" value="MetalloPept_cat_dom_sf"/>
</dbReference>
<evidence type="ECO:0000256" key="7">
    <source>
        <dbReference type="ARBA" id="ARBA00022801"/>
    </source>
</evidence>
<reference evidence="17 18" key="1">
    <citation type="submission" date="2014-03" db="EMBL/GenBank/DDBJ databases">
        <title>Draft genome of the hookworm Oesophagostomum dentatum.</title>
        <authorList>
            <person name="Mitreva M."/>
        </authorList>
    </citation>
    <scope>NUCLEOTIDE SEQUENCE [LARGE SCALE GENOMIC DNA]</scope>
    <source>
        <strain evidence="17 18">OD-Hann</strain>
    </source>
</reference>
<feature type="domain" description="CUB" evidence="15">
    <location>
        <begin position="335"/>
        <end position="456"/>
    </location>
</feature>
<sequence length="456" mass="50944">KYRLLAIHEKFYSLKDKIAAKLALSPEQEAVLEEKLKQVTPIKKDHINVLGDSVEEVNRNADVDELLYQGDIVLTDAQAEDIAAEEEQGSARLKRQAINGRMFADNFWRQGIFYSFHKNATAKVKSVFKKAANLWHKDTCIDFSERPSSPERLEVMVESGCWSFVGNHHKALPLSLGLGCDTVEAAAHELGHSIGMFHTHSRHDRDDYIMIKTHNIKSSSMDQFTKQTPETNDNYGIEYDYGSIMHYTASGSSYNGQPVMVPKEPYYLSTLGSPLISFNDLLMVNTHYGCLKKCNSSRSAAKCMMGGFPHPRDCSRCVCPSGFGGKLCNERPSGCGAILQATSTPKTLEDTIGDFRTSNYRADAREDFTMCNYWILAPAGKQIEVKVKSISDGFAVEGCKYGGVEIKADYDQTLTGFRFCAREDAGKKLLAPTNLVPIITYNRFHGMKTVLEYRAV</sequence>
<evidence type="ECO:0000256" key="13">
    <source>
        <dbReference type="PROSITE-ProRule" id="PRU01211"/>
    </source>
</evidence>
<dbReference type="GO" id="GO:0018996">
    <property type="term" value="P:molting cycle, collagen and cuticulin-based cuticle"/>
    <property type="evidence" value="ECO:0007669"/>
    <property type="project" value="InterPro"/>
</dbReference>
<dbReference type="SUPFAM" id="SSF55486">
    <property type="entry name" value="Metalloproteases ('zincins'), catalytic domain"/>
    <property type="match status" value="1"/>
</dbReference>
<feature type="binding site" evidence="13">
    <location>
        <position position="188"/>
    </location>
    <ligand>
        <name>Zn(2+)</name>
        <dbReference type="ChEBI" id="CHEBI:29105"/>
        <note>catalytic</note>
    </ligand>
</feature>
<dbReference type="InterPro" id="IPR000859">
    <property type="entry name" value="CUB_dom"/>
</dbReference>
<organism evidence="17 18">
    <name type="scientific">Oesophagostomum dentatum</name>
    <name type="common">Nodular worm</name>
    <dbReference type="NCBI Taxonomy" id="61180"/>
    <lineage>
        <taxon>Eukaryota</taxon>
        <taxon>Metazoa</taxon>
        <taxon>Ecdysozoa</taxon>
        <taxon>Nematoda</taxon>
        <taxon>Chromadorea</taxon>
        <taxon>Rhabditida</taxon>
        <taxon>Rhabditina</taxon>
        <taxon>Rhabditomorpha</taxon>
        <taxon>Strongyloidea</taxon>
        <taxon>Strongylidae</taxon>
        <taxon>Oesophagostomum</taxon>
    </lineage>
</organism>
<dbReference type="CDD" id="cd04280">
    <property type="entry name" value="ZnMc_astacin_like"/>
    <property type="match status" value="1"/>
</dbReference>
<dbReference type="InterPro" id="IPR034035">
    <property type="entry name" value="Astacin-like_dom"/>
</dbReference>
<feature type="binding site" evidence="13">
    <location>
        <position position="198"/>
    </location>
    <ligand>
        <name>Zn(2+)</name>
        <dbReference type="ChEBI" id="CHEBI:29105"/>
        <note>catalytic</note>
    </ligand>
</feature>
<feature type="domain" description="Peptidase M12A" evidence="16">
    <location>
        <begin position="96"/>
        <end position="295"/>
    </location>
</feature>
<evidence type="ECO:0000256" key="6">
    <source>
        <dbReference type="ARBA" id="ARBA00022729"/>
    </source>
</evidence>
<gene>
    <name evidence="17" type="ORF">OESDEN_05372</name>
</gene>
<name>A0A0B1TBR8_OESDE</name>
<dbReference type="SUPFAM" id="SSF49854">
    <property type="entry name" value="Spermadhesin, CUB domain"/>
    <property type="match status" value="1"/>
</dbReference>
<keyword evidence="9 13" id="KW-0482">Metalloprotease</keyword>
<feature type="active site" evidence="13">
    <location>
        <position position="189"/>
    </location>
</feature>
<dbReference type="PANTHER" id="PTHR10127">
    <property type="entry name" value="DISCOIDIN, CUB, EGF, LAMININ , AND ZINC METALLOPROTEASE DOMAIN CONTAINING"/>
    <property type="match status" value="1"/>
</dbReference>
<protein>
    <recommendedName>
        <fullName evidence="14">Metalloendopeptidase</fullName>
        <ecNumber evidence="14">3.4.24.-</ecNumber>
    </recommendedName>
</protein>
<evidence type="ECO:0000313" key="17">
    <source>
        <dbReference type="EMBL" id="KHJ94699.1"/>
    </source>
</evidence>
<dbReference type="PRINTS" id="PR00480">
    <property type="entry name" value="ASTACIN"/>
</dbReference>
<dbReference type="Gene3D" id="3.40.390.10">
    <property type="entry name" value="Collagenase (Catalytic Domain)"/>
    <property type="match status" value="1"/>
</dbReference>
<comment type="caution">
    <text evidence="12">Lacks conserved residue(s) required for the propagation of feature annotation.</text>
</comment>
<dbReference type="PIRSF" id="PIRSF036365">
    <property type="entry name" value="Astacin_nematoda"/>
    <property type="match status" value="1"/>
</dbReference>
<dbReference type="Pfam" id="PF01400">
    <property type="entry name" value="Astacin"/>
    <property type="match status" value="1"/>
</dbReference>
<keyword evidence="7 13" id="KW-0378">Hydrolase</keyword>
<dbReference type="PANTHER" id="PTHR10127:SF793">
    <property type="entry name" value="ZINC METALLOPROTEINASE NAS-31"/>
    <property type="match status" value="1"/>
</dbReference>
<evidence type="ECO:0000256" key="2">
    <source>
        <dbReference type="ARBA" id="ARBA00022525"/>
    </source>
</evidence>
<dbReference type="Proteomes" id="UP000053660">
    <property type="component" value="Unassembled WGS sequence"/>
</dbReference>
<evidence type="ECO:0000313" key="18">
    <source>
        <dbReference type="Proteomes" id="UP000053660"/>
    </source>
</evidence>
<dbReference type="InterPro" id="IPR001506">
    <property type="entry name" value="Peptidase_M12A"/>
</dbReference>
<evidence type="ECO:0000256" key="10">
    <source>
        <dbReference type="ARBA" id="ARBA00023157"/>
    </source>
</evidence>
<dbReference type="GO" id="GO:0005576">
    <property type="term" value="C:extracellular region"/>
    <property type="evidence" value="ECO:0007669"/>
    <property type="project" value="UniProtKB-SubCell"/>
</dbReference>
<dbReference type="InterPro" id="IPR035914">
    <property type="entry name" value="Sperma_CUB_dom_sf"/>
</dbReference>
<evidence type="ECO:0000256" key="14">
    <source>
        <dbReference type="RuleBase" id="RU361183"/>
    </source>
</evidence>